<dbReference type="Gene3D" id="3.20.20.100">
    <property type="entry name" value="NADP-dependent oxidoreductase domain"/>
    <property type="match status" value="1"/>
</dbReference>
<evidence type="ECO:0000259" key="5">
    <source>
        <dbReference type="Pfam" id="PF00248"/>
    </source>
</evidence>
<dbReference type="PIRSF" id="PIRSF000097">
    <property type="entry name" value="AKR"/>
    <property type="match status" value="1"/>
</dbReference>
<dbReference type="InterPro" id="IPR036812">
    <property type="entry name" value="NAD(P)_OxRdtase_dom_sf"/>
</dbReference>
<organism evidence="6 7">
    <name type="scientific">Ceutorhynchus assimilis</name>
    <name type="common">cabbage seed weevil</name>
    <dbReference type="NCBI Taxonomy" id="467358"/>
    <lineage>
        <taxon>Eukaryota</taxon>
        <taxon>Metazoa</taxon>
        <taxon>Ecdysozoa</taxon>
        <taxon>Arthropoda</taxon>
        <taxon>Hexapoda</taxon>
        <taxon>Insecta</taxon>
        <taxon>Pterygota</taxon>
        <taxon>Neoptera</taxon>
        <taxon>Endopterygota</taxon>
        <taxon>Coleoptera</taxon>
        <taxon>Polyphaga</taxon>
        <taxon>Cucujiformia</taxon>
        <taxon>Curculionidae</taxon>
        <taxon>Ceutorhynchinae</taxon>
        <taxon>Ceutorhynchus</taxon>
    </lineage>
</organism>
<dbReference type="PROSITE" id="PS00063">
    <property type="entry name" value="ALDOKETO_REDUCTASE_3"/>
    <property type="match status" value="1"/>
</dbReference>
<reference evidence="6" key="1">
    <citation type="submission" date="2022-01" db="EMBL/GenBank/DDBJ databases">
        <authorList>
            <person name="King R."/>
        </authorList>
    </citation>
    <scope>NUCLEOTIDE SEQUENCE</scope>
</reference>
<dbReference type="EMBL" id="OU892278">
    <property type="protein sequence ID" value="CAG9765208.1"/>
    <property type="molecule type" value="Genomic_DNA"/>
</dbReference>
<dbReference type="OrthoDB" id="416253at2759"/>
<dbReference type="GO" id="GO:0016616">
    <property type="term" value="F:oxidoreductase activity, acting on the CH-OH group of donors, NAD or NADP as acceptor"/>
    <property type="evidence" value="ECO:0007669"/>
    <property type="project" value="UniProtKB-ARBA"/>
</dbReference>
<sequence>MAVPAFTLTNGHKLPLVGLGTFTVTDENDLNEALEAGYRHFDTAAAYKNEHVIGQVLKSWFDSGKLKREDVFVTTKLNSDGVHPDLVEEHILKSLEQLQLDYIDLYLIHFPIYVKLEFVSGKALSAAEAQPTDHIAIWRKLEEQVELGRTKAIGVSNFNKDQVSRIVEVAKIRPAANEFELHVYLQQPELVKYLKANGILPISYFSLGNPGINNYLAKQGRPLRKTPTDLIDDPVVTKIASKHGKSSGQVLLKFLVQNNIAVIPKSSNPKRLRENLSLFDFTLDDEDVKLLTGLDKGEQGRRATMAYSQSVLDHPEYPFPRVPRDV</sequence>
<feature type="domain" description="NADP-dependent oxidoreductase" evidence="5">
    <location>
        <begin position="28"/>
        <end position="295"/>
    </location>
</feature>
<evidence type="ECO:0000256" key="2">
    <source>
        <dbReference type="PIRSR" id="PIRSR000097-1"/>
    </source>
</evidence>
<dbReference type="Proteomes" id="UP001152799">
    <property type="component" value="Chromosome 2"/>
</dbReference>
<gene>
    <name evidence="6" type="ORF">CEUTPL_LOCUS5823</name>
</gene>
<protein>
    <recommendedName>
        <fullName evidence="5">NADP-dependent oxidoreductase domain-containing protein</fullName>
    </recommendedName>
</protein>
<feature type="site" description="Lowers pKa of active site Tyr" evidence="4">
    <location>
        <position position="76"/>
    </location>
</feature>
<dbReference type="PRINTS" id="PR00069">
    <property type="entry name" value="ALDKETRDTASE"/>
</dbReference>
<proteinExistence type="predicted"/>
<feature type="binding site" evidence="3">
    <location>
        <position position="109"/>
    </location>
    <ligand>
        <name>substrate</name>
    </ligand>
</feature>
<dbReference type="AlphaFoldDB" id="A0A9N9MHZ5"/>
<evidence type="ECO:0000256" key="1">
    <source>
        <dbReference type="ARBA" id="ARBA00023002"/>
    </source>
</evidence>
<dbReference type="InterPro" id="IPR020471">
    <property type="entry name" value="AKR"/>
</dbReference>
<dbReference type="InterPro" id="IPR018170">
    <property type="entry name" value="Aldo/ket_reductase_CS"/>
</dbReference>
<dbReference type="Pfam" id="PF00248">
    <property type="entry name" value="Aldo_ket_red"/>
    <property type="match status" value="1"/>
</dbReference>
<keyword evidence="1" id="KW-0560">Oxidoreductase</keyword>
<dbReference type="SUPFAM" id="SSF51430">
    <property type="entry name" value="NAD(P)-linked oxidoreductase"/>
    <property type="match status" value="1"/>
</dbReference>
<keyword evidence="7" id="KW-1185">Reference proteome</keyword>
<evidence type="ECO:0000313" key="7">
    <source>
        <dbReference type="Proteomes" id="UP001152799"/>
    </source>
</evidence>
<evidence type="ECO:0000256" key="3">
    <source>
        <dbReference type="PIRSR" id="PIRSR000097-2"/>
    </source>
</evidence>
<dbReference type="InterPro" id="IPR023210">
    <property type="entry name" value="NADP_OxRdtase_dom"/>
</dbReference>
<accession>A0A9N9MHZ5</accession>
<name>A0A9N9MHZ5_9CUCU</name>
<evidence type="ECO:0000256" key="4">
    <source>
        <dbReference type="PIRSR" id="PIRSR000097-3"/>
    </source>
</evidence>
<evidence type="ECO:0000313" key="6">
    <source>
        <dbReference type="EMBL" id="CAG9765208.1"/>
    </source>
</evidence>
<feature type="active site" description="Proton donor" evidence="2">
    <location>
        <position position="47"/>
    </location>
</feature>
<dbReference type="FunFam" id="3.20.20.100:FF:000002">
    <property type="entry name" value="2,5-diketo-D-gluconic acid reductase A"/>
    <property type="match status" value="1"/>
</dbReference>
<dbReference type="PROSITE" id="PS00798">
    <property type="entry name" value="ALDOKETO_REDUCTASE_1"/>
    <property type="match status" value="1"/>
</dbReference>
<dbReference type="PANTHER" id="PTHR11732">
    <property type="entry name" value="ALDO/KETO REDUCTASE"/>
    <property type="match status" value="1"/>
</dbReference>
<dbReference type="PROSITE" id="PS00062">
    <property type="entry name" value="ALDOKETO_REDUCTASE_2"/>
    <property type="match status" value="1"/>
</dbReference>